<dbReference type="Proteomes" id="UP000256645">
    <property type="component" value="Unassembled WGS sequence"/>
</dbReference>
<evidence type="ECO:0000313" key="2">
    <source>
        <dbReference type="Proteomes" id="UP000256645"/>
    </source>
</evidence>
<dbReference type="OrthoDB" id="4323953at2759"/>
<dbReference type="EMBL" id="PDLM01000011">
    <property type="protein sequence ID" value="RDW66584.1"/>
    <property type="molecule type" value="Genomic_DNA"/>
</dbReference>
<evidence type="ECO:0000313" key="1">
    <source>
        <dbReference type="EMBL" id="RDW66584.1"/>
    </source>
</evidence>
<organism evidence="1 2">
    <name type="scientific">Coleophoma cylindrospora</name>
    <dbReference type="NCBI Taxonomy" id="1849047"/>
    <lineage>
        <taxon>Eukaryota</taxon>
        <taxon>Fungi</taxon>
        <taxon>Dikarya</taxon>
        <taxon>Ascomycota</taxon>
        <taxon>Pezizomycotina</taxon>
        <taxon>Leotiomycetes</taxon>
        <taxon>Helotiales</taxon>
        <taxon>Dermateaceae</taxon>
        <taxon>Coleophoma</taxon>
    </lineage>
</organism>
<comment type="caution">
    <text evidence="1">The sequence shown here is derived from an EMBL/GenBank/DDBJ whole genome shotgun (WGS) entry which is preliminary data.</text>
</comment>
<dbReference type="AlphaFoldDB" id="A0A3D8QYF7"/>
<protein>
    <submittedName>
        <fullName evidence="1">Uncharacterized protein</fullName>
    </submittedName>
</protein>
<name>A0A3D8QYF7_9HELO</name>
<proteinExistence type="predicted"/>
<reference evidence="1 2" key="1">
    <citation type="journal article" date="2018" name="IMA Fungus">
        <title>IMA Genome-F 9: Draft genome sequence of Annulohypoxylon stygium, Aspergillus mulundensis, Berkeleyomyces basicola (syn. Thielaviopsis basicola), Ceratocystis smalleyi, two Cercospora beticola strains, Coleophoma cylindrospora, Fusarium fracticaudum, Phialophora cf. hyalina, and Morchella septimelata.</title>
        <authorList>
            <person name="Wingfield B.D."/>
            <person name="Bills G.F."/>
            <person name="Dong Y."/>
            <person name="Huang W."/>
            <person name="Nel W.J."/>
            <person name="Swalarsk-Parry B.S."/>
            <person name="Vaghefi N."/>
            <person name="Wilken P.M."/>
            <person name="An Z."/>
            <person name="de Beer Z.W."/>
            <person name="De Vos L."/>
            <person name="Chen L."/>
            <person name="Duong T.A."/>
            <person name="Gao Y."/>
            <person name="Hammerbacher A."/>
            <person name="Kikkert J.R."/>
            <person name="Li Y."/>
            <person name="Li H."/>
            <person name="Li K."/>
            <person name="Li Q."/>
            <person name="Liu X."/>
            <person name="Ma X."/>
            <person name="Naidoo K."/>
            <person name="Pethybridge S.J."/>
            <person name="Sun J."/>
            <person name="Steenkamp E.T."/>
            <person name="van der Nest M.A."/>
            <person name="van Wyk S."/>
            <person name="Wingfield M.J."/>
            <person name="Xiong C."/>
            <person name="Yue Q."/>
            <person name="Zhang X."/>
        </authorList>
    </citation>
    <scope>NUCLEOTIDE SEQUENCE [LARGE SCALE GENOMIC DNA]</scope>
    <source>
        <strain evidence="1 2">BP6252</strain>
    </source>
</reference>
<gene>
    <name evidence="1" type="ORF">BP6252_10219</name>
</gene>
<accession>A0A3D8QYF7</accession>
<sequence>MKGNPQLSSTLPYHIHLTIWRGEEDSGTRPCIFRWSPTLDGFSPSGFILRHHTSSGCLEEIPIDHSGLVKLPESDTLVVNGHNQFLWELRPGGKVSFMATLPERYQRLLVPNEGYDLTWPGARVEMWDWGTIRSHLNQVLPTLSNEGARPSLPIPGGSQISFMALLEPTPWPGRALRVARVGFALANIEEEQWRLEQQRPRAPSPQPISPSERVLGAPVLSVMLESSSRVMQCEIVDVILKVLYENRPESGSEDSAARPITFRTFAFEVIQGFLAGPQLQRRRVIGSDTMWEHCEPEDHCWLAIYDDPDISVHVGKDNNFVSLHPGEVWAKTCRVQLPDDVAVGDVFRFRWTGGMVDWWDWGSREEEHAQTVVKLPCWIMGKVTDPADNDGRPKLVVPASNFVEFTIVE</sequence>
<keyword evidence="2" id="KW-1185">Reference proteome</keyword>